<reference evidence="1" key="1">
    <citation type="journal article" date="2015" name="Nature">
        <title>Complex archaea that bridge the gap between prokaryotes and eukaryotes.</title>
        <authorList>
            <person name="Spang A."/>
            <person name="Saw J.H."/>
            <person name="Jorgensen S.L."/>
            <person name="Zaremba-Niedzwiedzka K."/>
            <person name="Martijn J."/>
            <person name="Lind A.E."/>
            <person name="van Eijk R."/>
            <person name="Schleper C."/>
            <person name="Guy L."/>
            <person name="Ettema T.J."/>
        </authorList>
    </citation>
    <scope>NUCLEOTIDE SEQUENCE</scope>
</reference>
<dbReference type="EMBL" id="LAZR01011889">
    <property type="protein sequence ID" value="KKM55276.1"/>
    <property type="molecule type" value="Genomic_DNA"/>
</dbReference>
<organism evidence="1">
    <name type="scientific">marine sediment metagenome</name>
    <dbReference type="NCBI Taxonomy" id="412755"/>
    <lineage>
        <taxon>unclassified sequences</taxon>
        <taxon>metagenomes</taxon>
        <taxon>ecological metagenomes</taxon>
    </lineage>
</organism>
<dbReference type="AlphaFoldDB" id="A0A0F9L5W6"/>
<name>A0A0F9L5W6_9ZZZZ</name>
<feature type="non-terminal residue" evidence="1">
    <location>
        <position position="1"/>
    </location>
</feature>
<evidence type="ECO:0000313" key="1">
    <source>
        <dbReference type="EMBL" id="KKM55276.1"/>
    </source>
</evidence>
<accession>A0A0F9L5W6</accession>
<sequence length="197" mass="21140">NLSDISLFINTSGYNYSIDLSGYVSDASSYQLKADIWDATNYSEIYASVGFDNENFSTRLNTFMDDFFDNGNWSVLYLAESGTRWSITNYSAEYSSTGFKIANGTALSMGGGGGDIGGTVDNPTIDSNAVGTDELDEANINVGIFPNNVKYVSNNTNVNFDNLTINNASIGGHALTVTGDCINWTIGTTYWAVGSSC</sequence>
<comment type="caution">
    <text evidence="1">The sequence shown here is derived from an EMBL/GenBank/DDBJ whole genome shotgun (WGS) entry which is preliminary data.</text>
</comment>
<protein>
    <submittedName>
        <fullName evidence="1">Uncharacterized protein</fullName>
    </submittedName>
</protein>
<proteinExistence type="predicted"/>
<gene>
    <name evidence="1" type="ORF">LCGC14_1552770</name>
</gene>